<evidence type="ECO:0000256" key="5">
    <source>
        <dbReference type="ARBA" id="ARBA00023145"/>
    </source>
</evidence>
<evidence type="ECO:0000259" key="9">
    <source>
        <dbReference type="SMART" id="SM00848"/>
    </source>
</evidence>
<dbReference type="InterPro" id="IPR038765">
    <property type="entry name" value="Papain-like_cys_pep_sf"/>
</dbReference>
<proteinExistence type="inferred from homology"/>
<dbReference type="GO" id="GO:0008234">
    <property type="term" value="F:cysteine-type peptidase activity"/>
    <property type="evidence" value="ECO:0007669"/>
    <property type="project" value="UniProtKB-KW"/>
</dbReference>
<accession>A0A1V9XXG9</accession>
<feature type="chain" id="PRO_5018646332" description="Counting factor associated protein D-like" evidence="7">
    <location>
        <begin position="17"/>
        <end position="547"/>
    </location>
</feature>
<keyword evidence="7" id="KW-0732">Signal</keyword>
<evidence type="ECO:0000256" key="2">
    <source>
        <dbReference type="ARBA" id="ARBA00022670"/>
    </source>
</evidence>
<dbReference type="EMBL" id="MNPL01002518">
    <property type="protein sequence ID" value="OQR78205.1"/>
    <property type="molecule type" value="Genomic_DNA"/>
</dbReference>
<dbReference type="InterPro" id="IPR039417">
    <property type="entry name" value="Peptidase_C1A_papain-like"/>
</dbReference>
<evidence type="ECO:0000256" key="4">
    <source>
        <dbReference type="ARBA" id="ARBA00022807"/>
    </source>
</evidence>
<reference evidence="10 11" key="1">
    <citation type="journal article" date="2017" name="Gigascience">
        <title>Draft genome of the honey bee ectoparasitic mite, Tropilaelaps mercedesae, is shaped by the parasitic life history.</title>
        <authorList>
            <person name="Dong X."/>
            <person name="Armstrong S.D."/>
            <person name="Xia D."/>
            <person name="Makepeace B.L."/>
            <person name="Darby A.C."/>
            <person name="Kadowaki T."/>
        </authorList>
    </citation>
    <scope>NUCLEOTIDE SEQUENCE [LARGE SCALE GENOMIC DNA]</scope>
    <source>
        <strain evidence="10">Wuxi-XJTLU</strain>
    </source>
</reference>
<dbReference type="Pfam" id="PF00112">
    <property type="entry name" value="Peptidase_C1"/>
    <property type="match status" value="1"/>
</dbReference>
<keyword evidence="2" id="KW-0645">Protease</keyword>
<keyword evidence="4" id="KW-0788">Thiol protease</keyword>
<dbReference type="PANTHER" id="PTHR12411">
    <property type="entry name" value="CYSTEINE PROTEASE FAMILY C1-RELATED"/>
    <property type="match status" value="1"/>
</dbReference>
<protein>
    <recommendedName>
        <fullName evidence="12">Counting factor associated protein D-like</fullName>
    </recommendedName>
</protein>
<dbReference type="PROSITE" id="PS00640">
    <property type="entry name" value="THIOL_PROTEASE_ASN"/>
    <property type="match status" value="1"/>
</dbReference>
<sequence>MRSCLAFVATIGLSLGAVPYRGGPVFPQTYTASGYILLPYCELREPFTAYYDAESGQSRIDYYEGEMKTFTGPAGTFKVVWSPNEKTHIPEEQCYTAGPALAQPVLPDLSGFTFIRTEPCETESTALVKPFLKGADRCYRYEKADKKFDRTSKYTFWAMLDDDNNAIPIRYIMMGYDSLLGSHFDKYEILYTDYTPGSVDGDVFDVKSVTDKQCIDFPSPPGVSSGHLFNPIGQYMTGEESHVDEHFDLFKKTHNKEYAHQREETIRKDNFRNNQRFVDSMNRRNLSYALKLNHRSDWNQEEFRLLRGRLPPTVQKSQGKAFPKERFKLRPIPEYVDWRLEGAVTPVKDQAICGSCWSFGTVGHIEGAYFLKYGELVRFSEQQLVDCSWNYGNDACDGGLDFVAYDYIKKYGLSSDSQYGSYRGIDGKCKDLQIKEKPIRTLKGYTNVTNVDDLRKAIAFIGPISVAIDASRPSLSFYSHGVYKDPECSSTSLDHAVLAVGYGTLRGEPYWLIKNSWSTYWGNDGYILISQTNNMCGVASQATYVEL</sequence>
<dbReference type="PROSITE" id="PS00639">
    <property type="entry name" value="THIOL_PROTEASE_HIS"/>
    <property type="match status" value="1"/>
</dbReference>
<feature type="domain" description="Cathepsin propeptide inhibitor" evidence="9">
    <location>
        <begin position="247"/>
        <end position="303"/>
    </location>
</feature>
<comment type="similarity">
    <text evidence="1">Belongs to the peptidase C1 family.</text>
</comment>
<dbReference type="InParanoid" id="A0A1V9XXG9"/>
<dbReference type="InterPro" id="IPR025661">
    <property type="entry name" value="Pept_asp_AS"/>
</dbReference>
<keyword evidence="11" id="KW-1185">Reference proteome</keyword>
<evidence type="ECO:0000256" key="7">
    <source>
        <dbReference type="SAM" id="SignalP"/>
    </source>
</evidence>
<keyword evidence="3" id="KW-0378">Hydrolase</keyword>
<dbReference type="STRING" id="418985.A0A1V9XXG9"/>
<keyword evidence="5" id="KW-0865">Zymogen</keyword>
<gene>
    <name evidence="10" type="ORF">BIW11_02776</name>
</gene>
<feature type="signal peptide" evidence="7">
    <location>
        <begin position="1"/>
        <end position="16"/>
    </location>
</feature>
<dbReference type="FunCoup" id="A0A1V9XXG9">
    <property type="interactions" value="33"/>
</dbReference>
<dbReference type="InterPro" id="IPR025660">
    <property type="entry name" value="Pept_his_AS"/>
</dbReference>
<dbReference type="FunFam" id="3.90.70.10:FF:000087">
    <property type="entry name" value="Counting factor associated protein D"/>
    <property type="match status" value="1"/>
</dbReference>
<evidence type="ECO:0000313" key="10">
    <source>
        <dbReference type="EMBL" id="OQR78205.1"/>
    </source>
</evidence>
<dbReference type="InterPro" id="IPR013128">
    <property type="entry name" value="Peptidase_C1A"/>
</dbReference>
<dbReference type="SMART" id="SM00645">
    <property type="entry name" value="Pept_C1"/>
    <property type="match status" value="1"/>
</dbReference>
<organism evidence="10 11">
    <name type="scientific">Tropilaelaps mercedesae</name>
    <dbReference type="NCBI Taxonomy" id="418985"/>
    <lineage>
        <taxon>Eukaryota</taxon>
        <taxon>Metazoa</taxon>
        <taxon>Ecdysozoa</taxon>
        <taxon>Arthropoda</taxon>
        <taxon>Chelicerata</taxon>
        <taxon>Arachnida</taxon>
        <taxon>Acari</taxon>
        <taxon>Parasitiformes</taxon>
        <taxon>Mesostigmata</taxon>
        <taxon>Gamasina</taxon>
        <taxon>Dermanyssoidea</taxon>
        <taxon>Laelapidae</taxon>
        <taxon>Tropilaelaps</taxon>
    </lineage>
</organism>
<dbReference type="OrthoDB" id="65740at2759"/>
<dbReference type="Proteomes" id="UP000192247">
    <property type="component" value="Unassembled WGS sequence"/>
</dbReference>
<evidence type="ECO:0000256" key="6">
    <source>
        <dbReference type="ARBA" id="ARBA00023157"/>
    </source>
</evidence>
<comment type="caution">
    <text evidence="10">The sequence shown here is derived from an EMBL/GenBank/DDBJ whole genome shotgun (WGS) entry which is preliminary data.</text>
</comment>
<dbReference type="GO" id="GO:0006508">
    <property type="term" value="P:proteolysis"/>
    <property type="evidence" value="ECO:0007669"/>
    <property type="project" value="UniProtKB-KW"/>
</dbReference>
<dbReference type="Gene3D" id="3.90.70.10">
    <property type="entry name" value="Cysteine proteinases"/>
    <property type="match status" value="1"/>
</dbReference>
<evidence type="ECO:0000259" key="8">
    <source>
        <dbReference type="SMART" id="SM00645"/>
    </source>
</evidence>
<evidence type="ECO:0000313" key="11">
    <source>
        <dbReference type="Proteomes" id="UP000192247"/>
    </source>
</evidence>
<dbReference type="InterPro" id="IPR013201">
    <property type="entry name" value="Prot_inhib_I29"/>
</dbReference>
<dbReference type="Pfam" id="PF08246">
    <property type="entry name" value="Inhibitor_I29"/>
    <property type="match status" value="1"/>
</dbReference>
<evidence type="ECO:0008006" key="12">
    <source>
        <dbReference type="Google" id="ProtNLM"/>
    </source>
</evidence>
<dbReference type="InterPro" id="IPR000668">
    <property type="entry name" value="Peptidase_C1A_C"/>
</dbReference>
<dbReference type="CDD" id="cd02248">
    <property type="entry name" value="Peptidase_C1A"/>
    <property type="match status" value="1"/>
</dbReference>
<dbReference type="SMART" id="SM00848">
    <property type="entry name" value="Inhibitor_I29"/>
    <property type="match status" value="1"/>
</dbReference>
<dbReference type="InterPro" id="IPR000169">
    <property type="entry name" value="Pept_cys_AS"/>
</dbReference>
<feature type="domain" description="Peptidase C1A papain C-terminal" evidence="8">
    <location>
        <begin position="332"/>
        <end position="546"/>
    </location>
</feature>
<name>A0A1V9XXG9_9ACAR</name>
<dbReference type="SUPFAM" id="SSF54001">
    <property type="entry name" value="Cysteine proteinases"/>
    <property type="match status" value="1"/>
</dbReference>
<evidence type="ECO:0000256" key="1">
    <source>
        <dbReference type="ARBA" id="ARBA00008455"/>
    </source>
</evidence>
<evidence type="ECO:0000256" key="3">
    <source>
        <dbReference type="ARBA" id="ARBA00022801"/>
    </source>
</evidence>
<dbReference type="AlphaFoldDB" id="A0A1V9XXG9"/>
<dbReference type="PRINTS" id="PR00705">
    <property type="entry name" value="PAPAIN"/>
</dbReference>
<dbReference type="PROSITE" id="PS00139">
    <property type="entry name" value="THIOL_PROTEASE_CYS"/>
    <property type="match status" value="1"/>
</dbReference>
<keyword evidence="6" id="KW-1015">Disulfide bond</keyword>